<keyword evidence="2" id="KW-1185">Reference proteome</keyword>
<accession>M3B8H0</accession>
<organism evidence="1 2">
    <name type="scientific">Pseudocercospora fijiensis (strain CIRAD86)</name>
    <name type="common">Black leaf streak disease fungus</name>
    <name type="synonym">Mycosphaerella fijiensis</name>
    <dbReference type="NCBI Taxonomy" id="383855"/>
    <lineage>
        <taxon>Eukaryota</taxon>
        <taxon>Fungi</taxon>
        <taxon>Dikarya</taxon>
        <taxon>Ascomycota</taxon>
        <taxon>Pezizomycotina</taxon>
        <taxon>Dothideomycetes</taxon>
        <taxon>Dothideomycetidae</taxon>
        <taxon>Mycosphaerellales</taxon>
        <taxon>Mycosphaerellaceae</taxon>
        <taxon>Pseudocercospora</taxon>
    </lineage>
</organism>
<evidence type="ECO:0000313" key="1">
    <source>
        <dbReference type="EMBL" id="EME85613.1"/>
    </source>
</evidence>
<dbReference type="AlphaFoldDB" id="M3B8H0"/>
<dbReference type="eggNOG" id="ENOG502S54P">
    <property type="taxonomic scope" value="Eukaryota"/>
</dbReference>
<dbReference type="STRING" id="383855.M3B8H0"/>
<evidence type="ECO:0000313" key="2">
    <source>
        <dbReference type="Proteomes" id="UP000016932"/>
    </source>
</evidence>
<dbReference type="VEuPathDB" id="FungiDB:MYCFIDRAFT_88504"/>
<reference evidence="1 2" key="1">
    <citation type="journal article" date="2012" name="PLoS Pathog.">
        <title>Diverse lifestyles and strategies of plant pathogenesis encoded in the genomes of eighteen Dothideomycetes fungi.</title>
        <authorList>
            <person name="Ohm R.A."/>
            <person name="Feau N."/>
            <person name="Henrissat B."/>
            <person name="Schoch C.L."/>
            <person name="Horwitz B.A."/>
            <person name="Barry K.W."/>
            <person name="Condon B.J."/>
            <person name="Copeland A.C."/>
            <person name="Dhillon B."/>
            <person name="Glaser F."/>
            <person name="Hesse C.N."/>
            <person name="Kosti I."/>
            <person name="LaButti K."/>
            <person name="Lindquist E.A."/>
            <person name="Lucas S."/>
            <person name="Salamov A.A."/>
            <person name="Bradshaw R.E."/>
            <person name="Ciuffetti L."/>
            <person name="Hamelin R.C."/>
            <person name="Kema G.H.J."/>
            <person name="Lawrence C."/>
            <person name="Scott J.A."/>
            <person name="Spatafora J.W."/>
            <person name="Turgeon B.G."/>
            <person name="de Wit P.J.G.M."/>
            <person name="Zhong S."/>
            <person name="Goodwin S.B."/>
            <person name="Grigoriev I.V."/>
        </authorList>
    </citation>
    <scope>NUCLEOTIDE SEQUENCE [LARGE SCALE GENOMIC DNA]</scope>
    <source>
        <strain evidence="1 2">CIRAD86</strain>
    </source>
</reference>
<dbReference type="OrthoDB" id="5413281at2759"/>
<dbReference type="KEGG" id="pfj:MYCFIDRAFT_88504"/>
<dbReference type="HOGENOM" id="CLU_045150_1_0_1"/>
<sequence>MDGRRMVTALVNSVPNTAAADHISNPLRDLPQEARNIFLTLYALFGKELLPALDLLDRSLVTRLHTSSGEEHTCKLYLVRSAQPQTSRNTPYQHTNYYEVRLNAWTCSCPAFAFSAFPATEAPDRSINTNNEERWTFGGLTLGSDMPVWKATIGFDAAQMWQGVGDVAREDVEDWDLLSQRH</sequence>
<dbReference type="RefSeq" id="XP_007923169.1">
    <property type="nucleotide sequence ID" value="XM_007924978.1"/>
</dbReference>
<protein>
    <submittedName>
        <fullName evidence="1">Uncharacterized protein</fullName>
    </submittedName>
</protein>
<dbReference type="GeneID" id="19342713"/>
<dbReference type="Proteomes" id="UP000016932">
    <property type="component" value="Unassembled WGS sequence"/>
</dbReference>
<name>M3B8H0_PSEFD</name>
<gene>
    <name evidence="1" type="ORF">MYCFIDRAFT_88504</name>
</gene>
<dbReference type="EMBL" id="KB446556">
    <property type="protein sequence ID" value="EME85613.1"/>
    <property type="molecule type" value="Genomic_DNA"/>
</dbReference>
<proteinExistence type="predicted"/>